<dbReference type="PANTHER" id="PTHR35789">
    <property type="entry name" value="SPORE GERMINATION PROTEIN B3"/>
    <property type="match status" value="1"/>
</dbReference>
<dbReference type="InterPro" id="IPR038501">
    <property type="entry name" value="Spore_GerAC_C_sf"/>
</dbReference>
<comment type="subcellular location">
    <subcellularLocation>
        <location evidence="1">Membrane</location>
        <topology evidence="1">Lipid-anchor</topology>
    </subcellularLocation>
</comment>
<dbReference type="PANTHER" id="PTHR35789:SF1">
    <property type="entry name" value="SPORE GERMINATION PROTEIN B3"/>
    <property type="match status" value="1"/>
</dbReference>
<organism evidence="10 11">
    <name type="scientific">Marininema mesophilum</name>
    <dbReference type="NCBI Taxonomy" id="1048340"/>
    <lineage>
        <taxon>Bacteria</taxon>
        <taxon>Bacillati</taxon>
        <taxon>Bacillota</taxon>
        <taxon>Bacilli</taxon>
        <taxon>Bacillales</taxon>
        <taxon>Thermoactinomycetaceae</taxon>
        <taxon>Marininema</taxon>
    </lineage>
</organism>
<feature type="domain" description="Spore germination GerAC-like C-terminal" evidence="8">
    <location>
        <begin position="205"/>
        <end position="364"/>
    </location>
</feature>
<dbReference type="OrthoDB" id="9816067at2"/>
<evidence type="ECO:0000256" key="1">
    <source>
        <dbReference type="ARBA" id="ARBA00004635"/>
    </source>
</evidence>
<dbReference type="GO" id="GO:0009847">
    <property type="term" value="P:spore germination"/>
    <property type="evidence" value="ECO:0007669"/>
    <property type="project" value="InterPro"/>
</dbReference>
<dbReference type="Proteomes" id="UP000198534">
    <property type="component" value="Unassembled WGS sequence"/>
</dbReference>
<dbReference type="Gene3D" id="3.30.300.210">
    <property type="entry name" value="Nutrient germinant receptor protein C, domain 3"/>
    <property type="match status" value="1"/>
</dbReference>
<keyword evidence="11" id="KW-1185">Reference proteome</keyword>
<gene>
    <name evidence="10" type="ORF">SAMN05444487_101130</name>
</gene>
<sequence length="372" mass="42029">MRLLKFLPVILVCLLLGGCWDSQELEDRLSVTGIAIDQDKDQLVVSILTPIPQNNMGISGGATATQQPVQIFTGRGKTLSDATNDIRFQSNKRVTFGDTRLIIISEKVAKQGLSNLLDAFGRNPEFRRREYMIVAKGEAQHFFQLRSPLESNPAGYIISFLKNKSEDELIMKKKGLNHFFIDEANPVDQPILNYLSIDGQKVRWNGVAIFKEEKMVGILNRIESRSLLQINHNGTGEDLVTPCKVKPGLIAIQPNIVTSKVRFGNRKGRAVFRIMVNVKALVKEMTCSVNLDDPKSLQKVSRHVEKAYEIQAMNTVKKAQQLRSDIYGLGNFIRTYHPTWWKKLNWSTDFSKADISIKYKVVINPLGVRKTN</sequence>
<proteinExistence type="inferred from homology"/>
<accession>A0A1H2Q7E4</accession>
<evidence type="ECO:0000256" key="6">
    <source>
        <dbReference type="ARBA" id="ARBA00023139"/>
    </source>
</evidence>
<name>A0A1H2Q7E4_9BACL</name>
<dbReference type="Pfam" id="PF25198">
    <property type="entry name" value="Spore_GerAC_N"/>
    <property type="match status" value="1"/>
</dbReference>
<dbReference type="InterPro" id="IPR008844">
    <property type="entry name" value="Spore_GerAC-like"/>
</dbReference>
<evidence type="ECO:0000256" key="2">
    <source>
        <dbReference type="ARBA" id="ARBA00007886"/>
    </source>
</evidence>
<keyword evidence="5" id="KW-0472">Membrane</keyword>
<dbReference type="Pfam" id="PF05504">
    <property type="entry name" value="Spore_GerAC"/>
    <property type="match status" value="1"/>
</dbReference>
<keyword evidence="4" id="KW-0732">Signal</keyword>
<evidence type="ECO:0000259" key="8">
    <source>
        <dbReference type="Pfam" id="PF05504"/>
    </source>
</evidence>
<dbReference type="EMBL" id="FNNQ01000001">
    <property type="protein sequence ID" value="SDW03051.1"/>
    <property type="molecule type" value="Genomic_DNA"/>
</dbReference>
<feature type="domain" description="Spore germination protein N-terminal" evidence="9">
    <location>
        <begin position="21"/>
        <end position="197"/>
    </location>
</feature>
<evidence type="ECO:0000313" key="10">
    <source>
        <dbReference type="EMBL" id="SDW03051.1"/>
    </source>
</evidence>
<protein>
    <submittedName>
        <fullName evidence="10">Spore germination protein KC</fullName>
    </submittedName>
</protein>
<dbReference type="RefSeq" id="WP_091734666.1">
    <property type="nucleotide sequence ID" value="NZ_FNNQ01000001.1"/>
</dbReference>
<evidence type="ECO:0000256" key="7">
    <source>
        <dbReference type="ARBA" id="ARBA00023288"/>
    </source>
</evidence>
<keyword evidence="7" id="KW-0449">Lipoprotein</keyword>
<dbReference type="InterPro" id="IPR057336">
    <property type="entry name" value="GerAC_N"/>
</dbReference>
<keyword evidence="6" id="KW-0564">Palmitate</keyword>
<dbReference type="AlphaFoldDB" id="A0A1H2Q7E4"/>
<evidence type="ECO:0000256" key="4">
    <source>
        <dbReference type="ARBA" id="ARBA00022729"/>
    </source>
</evidence>
<dbReference type="GO" id="GO:0016020">
    <property type="term" value="C:membrane"/>
    <property type="evidence" value="ECO:0007669"/>
    <property type="project" value="UniProtKB-SubCell"/>
</dbReference>
<dbReference type="NCBIfam" id="TIGR02887">
    <property type="entry name" value="spore_ger_x_C"/>
    <property type="match status" value="1"/>
</dbReference>
<dbReference type="STRING" id="1048340.SAMN05444487_101130"/>
<evidence type="ECO:0000259" key="9">
    <source>
        <dbReference type="Pfam" id="PF25198"/>
    </source>
</evidence>
<keyword evidence="3" id="KW-0309">Germination</keyword>
<evidence type="ECO:0000313" key="11">
    <source>
        <dbReference type="Proteomes" id="UP000198534"/>
    </source>
</evidence>
<comment type="similarity">
    <text evidence="2">Belongs to the GerABKC lipoprotein family.</text>
</comment>
<evidence type="ECO:0000256" key="3">
    <source>
        <dbReference type="ARBA" id="ARBA00022544"/>
    </source>
</evidence>
<reference evidence="10 11" key="1">
    <citation type="submission" date="2016-10" db="EMBL/GenBank/DDBJ databases">
        <authorList>
            <person name="de Groot N.N."/>
        </authorList>
    </citation>
    <scope>NUCLEOTIDE SEQUENCE [LARGE SCALE GENOMIC DNA]</scope>
    <source>
        <strain evidence="10 11">DSM 45610</strain>
    </source>
</reference>
<evidence type="ECO:0000256" key="5">
    <source>
        <dbReference type="ARBA" id="ARBA00023136"/>
    </source>
</evidence>
<dbReference type="InterPro" id="IPR046953">
    <property type="entry name" value="Spore_GerAC-like_C"/>
</dbReference>
<dbReference type="PROSITE" id="PS51257">
    <property type="entry name" value="PROKAR_LIPOPROTEIN"/>
    <property type="match status" value="1"/>
</dbReference>